<dbReference type="SUPFAM" id="SSF52047">
    <property type="entry name" value="RNI-like"/>
    <property type="match status" value="1"/>
</dbReference>
<name>A0A9P6MAP3_9FUNG</name>
<dbReference type="Proteomes" id="UP000749646">
    <property type="component" value="Unassembled WGS sequence"/>
</dbReference>
<evidence type="ECO:0000313" key="3">
    <source>
        <dbReference type="Proteomes" id="UP000749646"/>
    </source>
</evidence>
<dbReference type="GO" id="GO:0031146">
    <property type="term" value="P:SCF-dependent proteasomal ubiquitin-dependent protein catabolic process"/>
    <property type="evidence" value="ECO:0007669"/>
    <property type="project" value="TreeGrafter"/>
</dbReference>
<gene>
    <name evidence="2" type="ORF">BGZ65_010462</name>
</gene>
<comment type="caution">
    <text evidence="2">The sequence shown here is derived from an EMBL/GenBank/DDBJ whole genome shotgun (WGS) entry which is preliminary data.</text>
</comment>
<keyword evidence="3" id="KW-1185">Reference proteome</keyword>
<organism evidence="2 3">
    <name type="scientific">Modicella reniformis</name>
    <dbReference type="NCBI Taxonomy" id="1440133"/>
    <lineage>
        <taxon>Eukaryota</taxon>
        <taxon>Fungi</taxon>
        <taxon>Fungi incertae sedis</taxon>
        <taxon>Mucoromycota</taxon>
        <taxon>Mortierellomycotina</taxon>
        <taxon>Mortierellomycetes</taxon>
        <taxon>Mortierellales</taxon>
        <taxon>Mortierellaceae</taxon>
        <taxon>Modicella</taxon>
    </lineage>
</organism>
<feature type="compositionally biased region" description="Acidic residues" evidence="1">
    <location>
        <begin position="363"/>
        <end position="390"/>
    </location>
</feature>
<reference evidence="2" key="1">
    <citation type="journal article" date="2020" name="Fungal Divers.">
        <title>Resolving the Mortierellaceae phylogeny through synthesis of multi-gene phylogenetics and phylogenomics.</title>
        <authorList>
            <person name="Vandepol N."/>
            <person name="Liber J."/>
            <person name="Desiro A."/>
            <person name="Na H."/>
            <person name="Kennedy M."/>
            <person name="Barry K."/>
            <person name="Grigoriev I.V."/>
            <person name="Miller A.N."/>
            <person name="O'Donnell K."/>
            <person name="Stajich J.E."/>
            <person name="Bonito G."/>
        </authorList>
    </citation>
    <scope>NUCLEOTIDE SEQUENCE</scope>
    <source>
        <strain evidence="2">MES-2147</strain>
    </source>
</reference>
<dbReference type="Gene3D" id="3.80.10.10">
    <property type="entry name" value="Ribonuclease Inhibitor"/>
    <property type="match status" value="1"/>
</dbReference>
<evidence type="ECO:0000256" key="1">
    <source>
        <dbReference type="SAM" id="MobiDB-lite"/>
    </source>
</evidence>
<dbReference type="InterPro" id="IPR032675">
    <property type="entry name" value="LRR_dom_sf"/>
</dbReference>
<evidence type="ECO:0000313" key="2">
    <source>
        <dbReference type="EMBL" id="KAF9985586.1"/>
    </source>
</evidence>
<dbReference type="AlphaFoldDB" id="A0A9P6MAP3"/>
<feature type="region of interest" description="Disordered" evidence="1">
    <location>
        <begin position="352"/>
        <end position="390"/>
    </location>
</feature>
<dbReference type="PANTHER" id="PTHR13318">
    <property type="entry name" value="PARTNER OF PAIRED, ISOFORM B-RELATED"/>
    <property type="match status" value="1"/>
</dbReference>
<protein>
    <submittedName>
        <fullName evidence="2">Uncharacterized protein</fullName>
    </submittedName>
</protein>
<proteinExistence type="predicted"/>
<dbReference type="EMBL" id="JAAAHW010003290">
    <property type="protein sequence ID" value="KAF9985586.1"/>
    <property type="molecule type" value="Genomic_DNA"/>
</dbReference>
<sequence length="390" mass="44945">MTDRFKLFTEHCTNLEVLNISFDMQDPEVWDNLSTLVRRNPRIKSIDILDVSFKPPPKAFLEALSACTGLRKLKARMDEPDGIEMELILDIAIHLEHLRIYGSNIFLPKSLDKWSCFPVMKQLKLNADTDFPIPLEIFRKCPKLRTLTWRSSEDMSDSVFDLCELLRIHCPLIETLTLFSESLTDMDLSLVLDSCREVTSLSIYYPMFGEQAFQSLSRLFPNIRQLNFKGCRGLTSAMAQQIMTSCPNLIQFSGASLKARDLLGLVKDEVTEEEKMVTQDWIWLDSLSSLKQLMVLDLSGGLQQEMEEQDVRWMLEAWPKVSRVSGILHPNKERLEKLCQILQERKVDSYSYSISDNSTDVTSGEDTEQEEEEEEDENEDEDEEEEPTMG</sequence>
<feature type="compositionally biased region" description="Polar residues" evidence="1">
    <location>
        <begin position="352"/>
        <end position="362"/>
    </location>
</feature>
<accession>A0A9P6MAP3</accession>
<dbReference type="GO" id="GO:0019005">
    <property type="term" value="C:SCF ubiquitin ligase complex"/>
    <property type="evidence" value="ECO:0007669"/>
    <property type="project" value="TreeGrafter"/>
</dbReference>
<dbReference type="OrthoDB" id="2362121at2759"/>